<accession>A0AAV4NP18</accession>
<dbReference type="AlphaFoldDB" id="A0AAV4NP18"/>
<name>A0AAV4NP18_CAEEX</name>
<keyword evidence="3" id="KW-1185">Reference proteome</keyword>
<evidence type="ECO:0000313" key="3">
    <source>
        <dbReference type="Proteomes" id="UP001054945"/>
    </source>
</evidence>
<dbReference type="Proteomes" id="UP001054945">
    <property type="component" value="Unassembled WGS sequence"/>
</dbReference>
<proteinExistence type="predicted"/>
<sequence>MYFPKIRRWGKKKINLRNNSKKWKHRDSPAMQLREIRNHVTLSQVEWLGGVHWLSKSSEQTSQPTPDLRGGSNHYKNSIPQDRLPKRRFHFLTHLKPFSQKHIQE</sequence>
<dbReference type="EMBL" id="BPLR01003597">
    <property type="protein sequence ID" value="GIX86529.1"/>
    <property type="molecule type" value="Genomic_DNA"/>
</dbReference>
<evidence type="ECO:0000256" key="1">
    <source>
        <dbReference type="SAM" id="MobiDB-lite"/>
    </source>
</evidence>
<reference evidence="2 3" key="1">
    <citation type="submission" date="2021-06" db="EMBL/GenBank/DDBJ databases">
        <title>Caerostris extrusa draft genome.</title>
        <authorList>
            <person name="Kono N."/>
            <person name="Arakawa K."/>
        </authorList>
    </citation>
    <scope>NUCLEOTIDE SEQUENCE [LARGE SCALE GENOMIC DNA]</scope>
</reference>
<feature type="region of interest" description="Disordered" evidence="1">
    <location>
        <begin position="57"/>
        <end position="82"/>
    </location>
</feature>
<organism evidence="2 3">
    <name type="scientific">Caerostris extrusa</name>
    <name type="common">Bark spider</name>
    <name type="synonym">Caerostris bankana</name>
    <dbReference type="NCBI Taxonomy" id="172846"/>
    <lineage>
        <taxon>Eukaryota</taxon>
        <taxon>Metazoa</taxon>
        <taxon>Ecdysozoa</taxon>
        <taxon>Arthropoda</taxon>
        <taxon>Chelicerata</taxon>
        <taxon>Arachnida</taxon>
        <taxon>Araneae</taxon>
        <taxon>Araneomorphae</taxon>
        <taxon>Entelegynae</taxon>
        <taxon>Araneoidea</taxon>
        <taxon>Araneidae</taxon>
        <taxon>Caerostris</taxon>
    </lineage>
</organism>
<protein>
    <submittedName>
        <fullName evidence="2">Uncharacterized protein</fullName>
    </submittedName>
</protein>
<evidence type="ECO:0000313" key="2">
    <source>
        <dbReference type="EMBL" id="GIX86529.1"/>
    </source>
</evidence>
<comment type="caution">
    <text evidence="2">The sequence shown here is derived from an EMBL/GenBank/DDBJ whole genome shotgun (WGS) entry which is preliminary data.</text>
</comment>
<gene>
    <name evidence="2" type="ORF">CEXT_228021</name>
</gene>